<proteinExistence type="predicted"/>
<evidence type="ECO:0000313" key="3">
    <source>
        <dbReference type="EMBL" id="CDW73069.1"/>
    </source>
</evidence>
<keyword evidence="1" id="KW-1133">Transmembrane helix</keyword>
<feature type="domain" description="Cytochrome b5 heme-binding" evidence="2">
    <location>
        <begin position="303"/>
        <end position="392"/>
    </location>
</feature>
<name>A0A077ZU17_STYLE</name>
<feature type="transmembrane region" description="Helical" evidence="1">
    <location>
        <begin position="182"/>
        <end position="203"/>
    </location>
</feature>
<dbReference type="InterPro" id="IPR036400">
    <property type="entry name" value="Cyt_B5-like_heme/steroid_sf"/>
</dbReference>
<dbReference type="Proteomes" id="UP000039865">
    <property type="component" value="Unassembled WGS sequence"/>
</dbReference>
<dbReference type="SUPFAM" id="SSF55856">
    <property type="entry name" value="Cytochrome b5-like heme/steroid binding domain"/>
    <property type="match status" value="1"/>
</dbReference>
<dbReference type="AlphaFoldDB" id="A0A077ZU17"/>
<gene>
    <name evidence="3" type="primary">Contig10873.g11615</name>
    <name evidence="3" type="ORF">STYLEM_2038</name>
</gene>
<keyword evidence="1" id="KW-0812">Transmembrane</keyword>
<feature type="transmembrane region" description="Helical" evidence="1">
    <location>
        <begin position="215"/>
        <end position="236"/>
    </location>
</feature>
<evidence type="ECO:0000313" key="4">
    <source>
        <dbReference type="Proteomes" id="UP000039865"/>
    </source>
</evidence>
<dbReference type="PROSITE" id="PS50255">
    <property type="entry name" value="CYTOCHROME_B5_2"/>
    <property type="match status" value="1"/>
</dbReference>
<dbReference type="Pfam" id="PF00173">
    <property type="entry name" value="Cyt-b5"/>
    <property type="match status" value="1"/>
</dbReference>
<dbReference type="InterPro" id="IPR045266">
    <property type="entry name" value="DOH_DOMON"/>
</dbReference>
<keyword evidence="1" id="KW-0472">Membrane</keyword>
<organism evidence="3 4">
    <name type="scientific">Stylonychia lemnae</name>
    <name type="common">Ciliate</name>
    <dbReference type="NCBI Taxonomy" id="5949"/>
    <lineage>
        <taxon>Eukaryota</taxon>
        <taxon>Sar</taxon>
        <taxon>Alveolata</taxon>
        <taxon>Ciliophora</taxon>
        <taxon>Intramacronucleata</taxon>
        <taxon>Spirotrichea</taxon>
        <taxon>Stichotrichia</taxon>
        <taxon>Sporadotrichida</taxon>
        <taxon>Oxytrichidae</taxon>
        <taxon>Stylonychinae</taxon>
        <taxon>Stylonychia</taxon>
    </lineage>
</organism>
<dbReference type="OrthoDB" id="260091at2759"/>
<dbReference type="InterPro" id="IPR039261">
    <property type="entry name" value="FNR_nucleotide-bd"/>
</dbReference>
<dbReference type="Gene3D" id="3.40.50.80">
    <property type="entry name" value="Nucleotide-binding domain of ferredoxin-NADP reductase (FNR) module"/>
    <property type="match status" value="1"/>
</dbReference>
<dbReference type="EMBL" id="CCKQ01001975">
    <property type="protein sequence ID" value="CDW73069.1"/>
    <property type="molecule type" value="Genomic_DNA"/>
</dbReference>
<evidence type="ECO:0000256" key="1">
    <source>
        <dbReference type="SAM" id="Phobius"/>
    </source>
</evidence>
<dbReference type="Pfam" id="PF03351">
    <property type="entry name" value="DOMON"/>
    <property type="match status" value="1"/>
</dbReference>
<dbReference type="Gene3D" id="3.10.120.10">
    <property type="entry name" value="Cytochrome b5-like heme/steroid binding domain"/>
    <property type="match status" value="1"/>
</dbReference>
<evidence type="ECO:0000259" key="2">
    <source>
        <dbReference type="PROSITE" id="PS50255"/>
    </source>
</evidence>
<dbReference type="InParanoid" id="A0A077ZU17"/>
<keyword evidence="4" id="KW-1185">Reference proteome</keyword>
<reference evidence="3 4" key="1">
    <citation type="submission" date="2014-06" db="EMBL/GenBank/DDBJ databases">
        <authorList>
            <person name="Swart Estienne"/>
        </authorList>
    </citation>
    <scope>NUCLEOTIDE SEQUENCE [LARGE SCALE GENOMIC DNA]</scope>
    <source>
        <strain evidence="3 4">130c</strain>
    </source>
</reference>
<feature type="transmembrane region" description="Helical" evidence="1">
    <location>
        <begin position="270"/>
        <end position="289"/>
    </location>
</feature>
<dbReference type="InterPro" id="IPR001199">
    <property type="entry name" value="Cyt_B5-like_heme/steroid-bd"/>
</dbReference>
<dbReference type="InterPro" id="IPR005018">
    <property type="entry name" value="DOMON_domain"/>
</dbReference>
<dbReference type="CDD" id="cd09631">
    <property type="entry name" value="DOMON_DOH"/>
    <property type="match status" value="1"/>
</dbReference>
<dbReference type="SMART" id="SM01117">
    <property type="entry name" value="Cyt-b5"/>
    <property type="match status" value="1"/>
</dbReference>
<protein>
    <submittedName>
        <fullName evidence="3">Cytochrome b5-like heme steroid binding domain containing protein</fullName>
    </submittedName>
</protein>
<accession>A0A077ZU17</accession>
<sequence>MLDQTTVRFNAIVPNNQYFSIGFAKTMTNCDMIIWQAKQDQSTAIDLYSRGRYTPDIDTIQSYLTSFKYNSTHTEFISDRQLITNDTMDQVIPYNTTFTLCFAYVTSTSRLVEHSYSAWNNFQMKVYYIKPTVNQTTGGNSSNNSSNVTYQPPIFDENAGGLIDIRDEIMGYMRAFYKINHWIHIGSGVIILVQTTTMSLLAFKYYDWKLRDSLHSILGFIVLIATFVIVFLGFFAQQLLLWQKWKYQIISIILGVQSYNKRYERDNYDLGIWNIIVFFTVWAVCEITFQVQKRRIGQYDNIDRVITVQDFKERIRRGHELVILDDMVLDVSQYQFNHPGGRFTISHNIGTDISRYFYGGYQMENYTGKKSTHNHTAIAFTQVNKMIIGILEQQAPQFVASIMSKDEIVRKQTYTYTFGLNNEIKSVQGYYSDLKMIGRHYLVSSLFTPKKKRQYTICNCLSPNVYDQYLRLIKEFESHHKIKSDFKTQIDQSFFQSQQSNEISLTVKTYYVGGVSEDLLTSSPIKNSYQFKGPMGKGLDIQYTGSHIAFSAGTGILTFLDLVAYLIRKNLGLLPPDEDQQTDSHSFKLILFASFRQRGESIGDELCRGLLQISQKLKIHNFEYYVRYSEQIDYSEEFKTDLNSSDFQEDKSSTVKVFMGQKDTKWNRQSIEEVLIKNLSDMSKIWVCGTPRMNEDFDKALEIIMKKLDIDRSTLELL</sequence>